<dbReference type="AlphaFoldDB" id="V5EVE8"/>
<dbReference type="PRINTS" id="PR00081">
    <property type="entry name" value="GDHRDH"/>
</dbReference>
<evidence type="ECO:0000256" key="1">
    <source>
        <dbReference type="ARBA" id="ARBA00006484"/>
    </source>
</evidence>
<feature type="domain" description="Ketoreductase" evidence="4">
    <location>
        <begin position="30"/>
        <end position="230"/>
    </location>
</feature>
<dbReference type="GeneID" id="27416590"/>
<gene>
    <name evidence="5" type="ORF">PSEUBRA_SCAF10g05424</name>
</gene>
<dbReference type="Proteomes" id="UP000019377">
    <property type="component" value="Unassembled WGS sequence"/>
</dbReference>
<accession>V5EVE8</accession>
<dbReference type="InterPro" id="IPR057326">
    <property type="entry name" value="KR_dom"/>
</dbReference>
<dbReference type="Pfam" id="PF13561">
    <property type="entry name" value="adh_short_C2"/>
    <property type="match status" value="1"/>
</dbReference>
<sequence length="290" mass="30625">MVPIPTAASSHVQPVVSANIHHPLHSLEGSTSLVTGGARGIGLSLASALVSVGSHLVVLDILPSPADSHGEDEWVQLLKQASQAGLQVEYIHADITDEDAMIKTFARVASECIADGRGPLKTVVHAAAIMKQGKILDFSAAEVDRIMNVNVTGTFIITKAAALAMKQHTTGGSIVLMASISGFIANRGLFCSAYNSSKAAVHQFCRSASVELAEYGVRVNTISPGYIRSKMTDGLLLGQTELRDRWEGDNALQRMGGPEEIQGAVLYFATPASSYTTGTDIRIDGGHCAW</sequence>
<dbReference type="InterPro" id="IPR036291">
    <property type="entry name" value="NAD(P)-bd_dom_sf"/>
</dbReference>
<evidence type="ECO:0000259" key="4">
    <source>
        <dbReference type="SMART" id="SM00822"/>
    </source>
</evidence>
<dbReference type="PANTHER" id="PTHR43008">
    <property type="entry name" value="BENZIL REDUCTASE"/>
    <property type="match status" value="1"/>
</dbReference>
<protein>
    <recommendedName>
        <fullName evidence="4">Ketoreductase domain-containing protein</fullName>
    </recommendedName>
</protein>
<evidence type="ECO:0000256" key="2">
    <source>
        <dbReference type="ARBA" id="ARBA00022857"/>
    </source>
</evidence>
<dbReference type="PANTHER" id="PTHR43008:SF9">
    <property type="entry name" value="OXIDOREDUCTASE"/>
    <property type="match status" value="1"/>
</dbReference>
<dbReference type="HOGENOM" id="CLU_010194_1_1_1"/>
<organism evidence="5 6">
    <name type="scientific">Kalmanozyma brasiliensis (strain GHG001)</name>
    <name type="common">Yeast</name>
    <name type="synonym">Pseudozyma brasiliensis</name>
    <dbReference type="NCBI Taxonomy" id="1365824"/>
    <lineage>
        <taxon>Eukaryota</taxon>
        <taxon>Fungi</taxon>
        <taxon>Dikarya</taxon>
        <taxon>Basidiomycota</taxon>
        <taxon>Ustilaginomycotina</taxon>
        <taxon>Ustilaginomycetes</taxon>
        <taxon>Ustilaginales</taxon>
        <taxon>Ustilaginaceae</taxon>
        <taxon>Kalmanozyma</taxon>
    </lineage>
</organism>
<dbReference type="SMART" id="SM00822">
    <property type="entry name" value="PKS_KR"/>
    <property type="match status" value="1"/>
</dbReference>
<proteinExistence type="inferred from homology"/>
<dbReference type="Gene3D" id="3.40.50.720">
    <property type="entry name" value="NAD(P)-binding Rossmann-like Domain"/>
    <property type="match status" value="1"/>
</dbReference>
<dbReference type="EMBL" id="KI545852">
    <property type="protein sequence ID" value="EST09450.1"/>
    <property type="molecule type" value="Genomic_DNA"/>
</dbReference>
<reference evidence="6" key="1">
    <citation type="journal article" date="2013" name="Genome Announc.">
        <title>Draft genome sequence of Pseudozyma brasiliensis sp. nov. strain GHG001, a high producer of endo-1,4-xylanase isolated from an insect pest of sugarcane.</title>
        <authorList>
            <person name="Oliveira J.V.D.C."/>
            <person name="dos Santos R.A.C."/>
            <person name="Borges T.A."/>
            <person name="Riano-Pachon D.M."/>
            <person name="Goldman G.H."/>
        </authorList>
    </citation>
    <scope>NUCLEOTIDE SEQUENCE [LARGE SCALE GENOMIC DNA]</scope>
    <source>
        <strain evidence="6">GHG001</strain>
    </source>
</reference>
<dbReference type="OrthoDB" id="1669814at2759"/>
<dbReference type="InterPro" id="IPR020904">
    <property type="entry name" value="Sc_DH/Rdtase_CS"/>
</dbReference>
<dbReference type="PROSITE" id="PS00061">
    <property type="entry name" value="ADH_SHORT"/>
    <property type="match status" value="1"/>
</dbReference>
<dbReference type="STRING" id="1365824.V5EVE8"/>
<keyword evidence="3" id="KW-0560">Oxidoreductase</keyword>
<name>V5EVE8_KALBG</name>
<keyword evidence="2" id="KW-0521">NADP</keyword>
<dbReference type="GO" id="GO:0050664">
    <property type="term" value="F:oxidoreductase activity, acting on NAD(P)H, oxygen as acceptor"/>
    <property type="evidence" value="ECO:0007669"/>
    <property type="project" value="TreeGrafter"/>
</dbReference>
<dbReference type="SUPFAM" id="SSF51735">
    <property type="entry name" value="NAD(P)-binding Rossmann-fold domains"/>
    <property type="match status" value="1"/>
</dbReference>
<evidence type="ECO:0000313" key="5">
    <source>
        <dbReference type="EMBL" id="EST09450.1"/>
    </source>
</evidence>
<comment type="similarity">
    <text evidence="1">Belongs to the short-chain dehydrogenases/reductases (SDR) family.</text>
</comment>
<evidence type="ECO:0000313" key="6">
    <source>
        <dbReference type="Proteomes" id="UP000019377"/>
    </source>
</evidence>
<keyword evidence="6" id="KW-1185">Reference proteome</keyword>
<dbReference type="FunFam" id="3.40.50.720:FF:000084">
    <property type="entry name" value="Short-chain dehydrogenase reductase"/>
    <property type="match status" value="1"/>
</dbReference>
<dbReference type="RefSeq" id="XP_016294439.1">
    <property type="nucleotide sequence ID" value="XM_016433994.1"/>
</dbReference>
<dbReference type="InterPro" id="IPR002347">
    <property type="entry name" value="SDR_fam"/>
</dbReference>
<dbReference type="GO" id="GO:0016616">
    <property type="term" value="F:oxidoreductase activity, acting on the CH-OH group of donors, NAD or NADP as acceptor"/>
    <property type="evidence" value="ECO:0007669"/>
    <property type="project" value="UniProtKB-ARBA"/>
</dbReference>
<evidence type="ECO:0000256" key="3">
    <source>
        <dbReference type="ARBA" id="ARBA00023002"/>
    </source>
</evidence>
<dbReference type="eggNOG" id="KOG0725">
    <property type="taxonomic scope" value="Eukaryota"/>
</dbReference>